<keyword evidence="4" id="KW-1185">Reference proteome</keyword>
<comment type="caution">
    <text evidence="3">The sequence shown here is derived from an EMBL/GenBank/DDBJ whole genome shotgun (WGS) entry which is preliminary data.</text>
</comment>
<dbReference type="InterPro" id="IPR011990">
    <property type="entry name" value="TPR-like_helical_dom_sf"/>
</dbReference>
<reference evidence="3 4" key="1">
    <citation type="submission" date="2024-01" db="EMBL/GenBank/DDBJ databases">
        <title>The complete chloroplast genome sequence of Lithospermum erythrorhizon: insights into the phylogenetic relationship among Boraginaceae species and the maternal lineages of purple gromwells.</title>
        <authorList>
            <person name="Okada T."/>
            <person name="Watanabe K."/>
        </authorList>
    </citation>
    <scope>NUCLEOTIDE SEQUENCE [LARGE SCALE GENOMIC DNA]</scope>
</reference>
<evidence type="ECO:0000313" key="3">
    <source>
        <dbReference type="EMBL" id="GAA0157346.1"/>
    </source>
</evidence>
<accession>A0AAV3Q1T7</accession>
<feature type="repeat" description="PPR" evidence="2">
    <location>
        <begin position="625"/>
        <end position="659"/>
    </location>
</feature>
<name>A0AAV3Q1T7_LITER</name>
<protein>
    <recommendedName>
        <fullName evidence="5">Pentatricopeptide repeat-containing protein</fullName>
    </recommendedName>
</protein>
<dbReference type="PANTHER" id="PTHR47926">
    <property type="entry name" value="PENTATRICOPEPTIDE REPEAT-CONTAINING PROTEIN"/>
    <property type="match status" value="1"/>
</dbReference>
<dbReference type="Pfam" id="PF13041">
    <property type="entry name" value="PPR_2"/>
    <property type="match status" value="3"/>
</dbReference>
<proteinExistence type="predicted"/>
<feature type="repeat" description="PPR" evidence="2">
    <location>
        <begin position="92"/>
        <end position="126"/>
    </location>
</feature>
<dbReference type="FunFam" id="1.25.40.10:FF:001096">
    <property type="entry name" value="Pentatricopeptide repeat-containing protein"/>
    <property type="match status" value="1"/>
</dbReference>
<gene>
    <name evidence="3" type="ORF">LIER_14633</name>
</gene>
<dbReference type="Gene3D" id="1.25.40.10">
    <property type="entry name" value="Tetratricopeptide repeat domain"/>
    <property type="match status" value="5"/>
</dbReference>
<feature type="repeat" description="PPR" evidence="2">
    <location>
        <begin position="523"/>
        <end position="557"/>
    </location>
</feature>
<sequence>MKSLIQYWSKTHNWLNPLRQNIEQLRLHQLLEDLSWVKSLAATKSLHAITTTLGSNRVQPTIFLHNNTISKYVFFDDIHSAYQLFDIMPHRNTVSYNIMITAFSQDGYVEKSLKLFSEMRDSGLKQTQFTFGALLSCNALEMLHGLQLQALIVKNGLFYRDAFAGTALLSFFGRKRLLNEAESVFDFMPIKSLVTWNSIISLFGQHGSSQDSFFMFREVMRYSTRLSESTLIGIMSGFSEKSDRQSGEQVHGVALKCGLDNVVSVANCLLNMYAKCSGMIAASKMFEAVPCKDVVSWNTVIAAAANGDSPETTIEIFLRMRLCSYVLPNDSTFVSVISSCTRMQNVLYGEYIHSKIIKTGLQSNVYVGSSLVNFYVKIHRLATAECCFNEILEKNMVSWNTLMQGYSQDEQSVSLSLLKEAMQLGHYPTEFSFSAVLNSCLPLELQQLHSLIVGFGYCENEYIKSALVASYERNGLLSDALKFATSDDMSRSVVISNVLAGIYNRSGEFHKTQQLFSLLEEPDIVSWNILITACSRNGDYEEAFELLNHMQKLNVHPDNYTYVSLYSVCAQLCNLALGSSLHGLAIKYEFNRCDTFVCNVMIDMYGKCGCLRSSLKIFYEMANMNVISWTAVISSLGLHGHAHEALEKFSEMVNEGFKPDKVAFTAILSACRHVGLVKEGMRLFKLMKSTYGIEPEMDHYNIVVDLFAKCGYVDKAEQFISQMPFPPNEMIWRSFLRGFKRKGVAENLVIGL</sequence>
<evidence type="ECO:0000256" key="2">
    <source>
        <dbReference type="PROSITE-ProRule" id="PRU00708"/>
    </source>
</evidence>
<dbReference type="NCBIfam" id="TIGR00756">
    <property type="entry name" value="PPR"/>
    <property type="match status" value="4"/>
</dbReference>
<dbReference type="GO" id="GO:0009451">
    <property type="term" value="P:RNA modification"/>
    <property type="evidence" value="ECO:0007669"/>
    <property type="project" value="InterPro"/>
</dbReference>
<dbReference type="Pfam" id="PF01535">
    <property type="entry name" value="PPR"/>
    <property type="match status" value="3"/>
</dbReference>
<dbReference type="EMBL" id="BAABME010003084">
    <property type="protein sequence ID" value="GAA0157346.1"/>
    <property type="molecule type" value="Genomic_DNA"/>
</dbReference>
<evidence type="ECO:0000256" key="1">
    <source>
        <dbReference type="ARBA" id="ARBA00022737"/>
    </source>
</evidence>
<evidence type="ECO:0000313" key="4">
    <source>
        <dbReference type="Proteomes" id="UP001454036"/>
    </source>
</evidence>
<dbReference type="PROSITE" id="PS51375">
    <property type="entry name" value="PPR"/>
    <property type="match status" value="4"/>
</dbReference>
<organism evidence="3 4">
    <name type="scientific">Lithospermum erythrorhizon</name>
    <name type="common">Purple gromwell</name>
    <name type="synonym">Lithospermum officinale var. erythrorhizon</name>
    <dbReference type="NCBI Taxonomy" id="34254"/>
    <lineage>
        <taxon>Eukaryota</taxon>
        <taxon>Viridiplantae</taxon>
        <taxon>Streptophyta</taxon>
        <taxon>Embryophyta</taxon>
        <taxon>Tracheophyta</taxon>
        <taxon>Spermatophyta</taxon>
        <taxon>Magnoliopsida</taxon>
        <taxon>eudicotyledons</taxon>
        <taxon>Gunneridae</taxon>
        <taxon>Pentapetalae</taxon>
        <taxon>asterids</taxon>
        <taxon>lamiids</taxon>
        <taxon>Boraginales</taxon>
        <taxon>Boraginaceae</taxon>
        <taxon>Boraginoideae</taxon>
        <taxon>Lithospermeae</taxon>
        <taxon>Lithospermum</taxon>
    </lineage>
</organism>
<dbReference type="Proteomes" id="UP001454036">
    <property type="component" value="Unassembled WGS sequence"/>
</dbReference>
<dbReference type="InterPro" id="IPR002885">
    <property type="entry name" value="PPR_rpt"/>
</dbReference>
<dbReference type="PANTHER" id="PTHR47926:SF423">
    <property type="entry name" value="REPEAT-CONTAINING PROTEIN, PUTATIVE-RELATED"/>
    <property type="match status" value="1"/>
</dbReference>
<evidence type="ECO:0008006" key="5">
    <source>
        <dbReference type="Google" id="ProtNLM"/>
    </source>
</evidence>
<dbReference type="InterPro" id="IPR046960">
    <property type="entry name" value="PPR_At4g14850-like_plant"/>
</dbReference>
<dbReference type="GO" id="GO:0003723">
    <property type="term" value="F:RNA binding"/>
    <property type="evidence" value="ECO:0007669"/>
    <property type="project" value="InterPro"/>
</dbReference>
<keyword evidence="1" id="KW-0677">Repeat</keyword>
<dbReference type="FunFam" id="1.25.40.10:FF:000242">
    <property type="entry name" value="Pentatricopeptide repeat-containing protein"/>
    <property type="match status" value="1"/>
</dbReference>
<dbReference type="AlphaFoldDB" id="A0AAV3Q1T7"/>
<feature type="repeat" description="PPR" evidence="2">
    <location>
        <begin position="594"/>
        <end position="624"/>
    </location>
</feature>